<evidence type="ECO:0000256" key="6">
    <source>
        <dbReference type="ARBA" id="ARBA00022670"/>
    </source>
</evidence>
<dbReference type="OrthoDB" id="409122at2759"/>
<keyword evidence="8 16" id="KW-0732">Signal</keyword>
<feature type="binding site" evidence="15">
    <location>
        <position position="530"/>
    </location>
    <ligand>
        <name>Ca(2+)</name>
        <dbReference type="ChEBI" id="CHEBI:29108"/>
    </ligand>
</feature>
<keyword evidence="6 15" id="KW-0645">Protease</keyword>
<feature type="active site" description="Charge relay system" evidence="15">
    <location>
        <position position="293"/>
    </location>
</feature>
<keyword evidence="7 15" id="KW-0479">Metal-binding</keyword>
<dbReference type="InterPro" id="IPR030400">
    <property type="entry name" value="Sedolisin_dom"/>
</dbReference>
<evidence type="ECO:0000256" key="2">
    <source>
        <dbReference type="ARBA" id="ARBA00002451"/>
    </source>
</evidence>
<evidence type="ECO:0000256" key="13">
    <source>
        <dbReference type="ARBA" id="ARBA00023145"/>
    </source>
</evidence>
<dbReference type="InterPro" id="IPR036852">
    <property type="entry name" value="Peptidase_S8/S53_dom_sf"/>
</dbReference>
<dbReference type="InterPro" id="IPR000209">
    <property type="entry name" value="Peptidase_S8/S53_dom"/>
</dbReference>
<name>S8FWP5_FOMSC</name>
<dbReference type="eggNOG" id="ENOG502QR6D">
    <property type="taxonomic scope" value="Eukaryota"/>
</dbReference>
<keyword evidence="14" id="KW-0325">Glycoprotein</keyword>
<evidence type="ECO:0000313" key="19">
    <source>
        <dbReference type="Proteomes" id="UP000015241"/>
    </source>
</evidence>
<dbReference type="EC" id="3.4.14.10" evidence="4"/>
<comment type="catalytic activity">
    <reaction evidence="1">
        <text>Release of an N-terminal tripeptide from a polypeptide.</text>
        <dbReference type="EC" id="3.4.14.10"/>
    </reaction>
</comment>
<protein>
    <recommendedName>
        <fullName evidence="4">tripeptidyl-peptidase II</fullName>
        <ecNumber evidence="4">3.4.14.10</ecNumber>
    </recommendedName>
</protein>
<keyword evidence="9 15" id="KW-0378">Hydrolase</keyword>
<comment type="subcellular location">
    <subcellularLocation>
        <location evidence="3">Secreted</location>
        <location evidence="3">Extracellular space</location>
    </subcellularLocation>
</comment>
<evidence type="ECO:0000313" key="18">
    <source>
        <dbReference type="EMBL" id="EPT02665.1"/>
    </source>
</evidence>
<dbReference type="STRING" id="743788.S8FWP5"/>
<dbReference type="Proteomes" id="UP000015241">
    <property type="component" value="Unassembled WGS sequence"/>
</dbReference>
<sequence>MLRIGILVSLLSLAGASPMPRMMRVHARRDSAPAGFIRAADASPDTTIKLRLALAQSNPAGLEDALYAVSTPSSEQYGKYLTREEAAAFVAPTEETTSAVNTWLAEHDVIATPLTPAGDWVSFTVPVSKANEMFEADYGVYTHVESGKVTIRTLSYSVPSDLSNHLKVVYPSTTYVLPSSEYTSTNLSVVKAPVSMSPIASAQEAVSASCADVITPACLQELYGIPSTPATQSSNRIAVAGYDDQWANIADLETFLTSLRKDMNPDTNFTLETLDGGTNSQTEADAGAEANLDIQYTVGLATDVPTVFVSAGEDNHDGDLAGFLDMANLLLNETNPPQVFTTSYGPNEDDVPEDLAYNLCNAYAQLGARGVSVLYATGDGGVSGTQSSQCTTFVVPFPDGCPYVTNVGSTTGIAPETGAYFSSGGFSNYWARPAYQADAVEAYLATLGDTYAGLYNASGRAFPDVATQGINFTVVIDQTFYLIGGTSASSPTFASVVALLNDELVSNGKPVLGFLNPWLYSNASSALNDITTGDNPGCNTTGFNATEGWDPVTGLGTPDFAKLRAAAGLN</sequence>
<comment type="function">
    <text evidence="2">Secreted tripeptidyl-peptidase which degrades proteins at acidic pHs and is involved in virulence.</text>
</comment>
<dbReference type="HOGENOM" id="CLU_013783_3_1_1"/>
<evidence type="ECO:0000256" key="12">
    <source>
        <dbReference type="ARBA" id="ARBA00023026"/>
    </source>
</evidence>
<accession>S8FWP5</accession>
<dbReference type="SUPFAM" id="SSF52743">
    <property type="entry name" value="Subtilisin-like"/>
    <property type="match status" value="1"/>
</dbReference>
<dbReference type="EMBL" id="KE504134">
    <property type="protein sequence ID" value="EPT02665.1"/>
    <property type="molecule type" value="Genomic_DNA"/>
</dbReference>
<dbReference type="PROSITE" id="PS51695">
    <property type="entry name" value="SEDOLISIN"/>
    <property type="match status" value="1"/>
</dbReference>
<dbReference type="GO" id="GO:0004252">
    <property type="term" value="F:serine-type endopeptidase activity"/>
    <property type="evidence" value="ECO:0007669"/>
    <property type="project" value="UniProtKB-UniRule"/>
</dbReference>
<dbReference type="CDD" id="cd11377">
    <property type="entry name" value="Pro-peptidase_S53"/>
    <property type="match status" value="1"/>
</dbReference>
<keyword evidence="13" id="KW-0865">Zymogen</keyword>
<evidence type="ECO:0000256" key="10">
    <source>
        <dbReference type="ARBA" id="ARBA00022825"/>
    </source>
</evidence>
<dbReference type="GO" id="GO:0008240">
    <property type="term" value="F:tripeptidyl-peptidase activity"/>
    <property type="evidence" value="ECO:0007669"/>
    <property type="project" value="UniProtKB-EC"/>
</dbReference>
<dbReference type="InterPro" id="IPR015366">
    <property type="entry name" value="S53_propep"/>
</dbReference>
<evidence type="ECO:0000256" key="16">
    <source>
        <dbReference type="SAM" id="SignalP"/>
    </source>
</evidence>
<comment type="cofactor">
    <cofactor evidence="15">
        <name>Ca(2+)</name>
        <dbReference type="ChEBI" id="CHEBI:29108"/>
    </cofactor>
    <text evidence="15">Binds 1 Ca(2+) ion per subunit.</text>
</comment>
<evidence type="ECO:0000256" key="7">
    <source>
        <dbReference type="ARBA" id="ARBA00022723"/>
    </source>
</evidence>
<organism evidence="18 19">
    <name type="scientific">Fomitopsis schrenkii</name>
    <name type="common">Brown rot fungus</name>
    <dbReference type="NCBI Taxonomy" id="2126942"/>
    <lineage>
        <taxon>Eukaryota</taxon>
        <taxon>Fungi</taxon>
        <taxon>Dikarya</taxon>
        <taxon>Basidiomycota</taxon>
        <taxon>Agaricomycotina</taxon>
        <taxon>Agaricomycetes</taxon>
        <taxon>Polyporales</taxon>
        <taxon>Fomitopsis</taxon>
    </lineage>
</organism>
<evidence type="ECO:0000256" key="15">
    <source>
        <dbReference type="PROSITE-ProRule" id="PRU01032"/>
    </source>
</evidence>
<feature type="binding site" evidence="15">
    <location>
        <position position="550"/>
    </location>
    <ligand>
        <name>Ca(2+)</name>
        <dbReference type="ChEBI" id="CHEBI:29108"/>
    </ligand>
</feature>
<gene>
    <name evidence="18" type="ORF">FOMPIDRAFT_1118093</name>
</gene>
<dbReference type="Pfam" id="PF00082">
    <property type="entry name" value="Peptidase_S8"/>
    <property type="match status" value="1"/>
</dbReference>
<feature type="chain" id="PRO_5004551443" description="tripeptidyl-peptidase II" evidence="16">
    <location>
        <begin position="17"/>
        <end position="570"/>
    </location>
</feature>
<feature type="active site" description="Charge relay system" evidence="15">
    <location>
        <position position="487"/>
    </location>
</feature>
<dbReference type="InParanoid" id="S8FWP5"/>
<dbReference type="Gene3D" id="3.40.50.200">
    <property type="entry name" value="Peptidase S8/S53 domain"/>
    <property type="match status" value="1"/>
</dbReference>
<proteinExistence type="predicted"/>
<dbReference type="PANTHER" id="PTHR14218">
    <property type="entry name" value="PROTEASE S8 TRIPEPTIDYL PEPTIDASE I CLN2"/>
    <property type="match status" value="1"/>
</dbReference>
<dbReference type="GO" id="GO:0005576">
    <property type="term" value="C:extracellular region"/>
    <property type="evidence" value="ECO:0007669"/>
    <property type="project" value="UniProtKB-SubCell"/>
</dbReference>
<keyword evidence="5" id="KW-0964">Secreted</keyword>
<dbReference type="InterPro" id="IPR050819">
    <property type="entry name" value="Tripeptidyl-peptidase_I"/>
</dbReference>
<evidence type="ECO:0000256" key="8">
    <source>
        <dbReference type="ARBA" id="ARBA00022729"/>
    </source>
</evidence>
<keyword evidence="19" id="KW-1185">Reference proteome</keyword>
<feature type="active site" description="Charge relay system" evidence="15">
    <location>
        <position position="289"/>
    </location>
</feature>
<evidence type="ECO:0000259" key="17">
    <source>
        <dbReference type="PROSITE" id="PS51695"/>
    </source>
</evidence>
<keyword evidence="11 15" id="KW-0106">Calcium</keyword>
<evidence type="ECO:0000256" key="1">
    <source>
        <dbReference type="ARBA" id="ARBA00001910"/>
    </source>
</evidence>
<evidence type="ECO:0000256" key="3">
    <source>
        <dbReference type="ARBA" id="ARBA00004239"/>
    </source>
</evidence>
<keyword evidence="10 15" id="KW-0720">Serine protease</keyword>
<keyword evidence="12" id="KW-0843">Virulence</keyword>
<evidence type="ECO:0000256" key="4">
    <source>
        <dbReference type="ARBA" id="ARBA00012462"/>
    </source>
</evidence>
<feature type="binding site" evidence="15">
    <location>
        <position position="529"/>
    </location>
    <ligand>
        <name>Ca(2+)</name>
        <dbReference type="ChEBI" id="CHEBI:29108"/>
    </ligand>
</feature>
<feature type="binding site" evidence="15">
    <location>
        <position position="548"/>
    </location>
    <ligand>
        <name>Ca(2+)</name>
        <dbReference type="ChEBI" id="CHEBI:29108"/>
    </ligand>
</feature>
<feature type="signal peptide" evidence="16">
    <location>
        <begin position="1"/>
        <end position="16"/>
    </location>
</feature>
<dbReference type="SMART" id="SM00944">
    <property type="entry name" value="Pro-kuma_activ"/>
    <property type="match status" value="1"/>
</dbReference>
<reference evidence="18 19" key="1">
    <citation type="journal article" date="2012" name="Science">
        <title>The Paleozoic origin of enzymatic lignin decomposition reconstructed from 31 fungal genomes.</title>
        <authorList>
            <person name="Floudas D."/>
            <person name="Binder M."/>
            <person name="Riley R."/>
            <person name="Barry K."/>
            <person name="Blanchette R.A."/>
            <person name="Henrissat B."/>
            <person name="Martinez A.T."/>
            <person name="Otillar R."/>
            <person name="Spatafora J.W."/>
            <person name="Yadav J.S."/>
            <person name="Aerts A."/>
            <person name="Benoit I."/>
            <person name="Boyd A."/>
            <person name="Carlson A."/>
            <person name="Copeland A."/>
            <person name="Coutinho P.M."/>
            <person name="de Vries R.P."/>
            <person name="Ferreira P."/>
            <person name="Findley K."/>
            <person name="Foster B."/>
            <person name="Gaskell J."/>
            <person name="Glotzer D."/>
            <person name="Gorecki P."/>
            <person name="Heitman J."/>
            <person name="Hesse C."/>
            <person name="Hori C."/>
            <person name="Igarashi K."/>
            <person name="Jurgens J.A."/>
            <person name="Kallen N."/>
            <person name="Kersten P."/>
            <person name="Kohler A."/>
            <person name="Kuees U."/>
            <person name="Kumar T.K.A."/>
            <person name="Kuo A."/>
            <person name="LaButti K."/>
            <person name="Larrondo L.F."/>
            <person name="Lindquist E."/>
            <person name="Ling A."/>
            <person name="Lombard V."/>
            <person name="Lucas S."/>
            <person name="Lundell T."/>
            <person name="Martin R."/>
            <person name="McLaughlin D.J."/>
            <person name="Morgenstern I."/>
            <person name="Morin E."/>
            <person name="Murat C."/>
            <person name="Nagy L.G."/>
            <person name="Nolan M."/>
            <person name="Ohm R.A."/>
            <person name="Patyshakuliyeva A."/>
            <person name="Rokas A."/>
            <person name="Ruiz-Duenas F.J."/>
            <person name="Sabat G."/>
            <person name="Salamov A."/>
            <person name="Samejima M."/>
            <person name="Schmutz J."/>
            <person name="Slot J.C."/>
            <person name="St John F."/>
            <person name="Stenlid J."/>
            <person name="Sun H."/>
            <person name="Sun S."/>
            <person name="Syed K."/>
            <person name="Tsang A."/>
            <person name="Wiebenga A."/>
            <person name="Young D."/>
            <person name="Pisabarro A."/>
            <person name="Eastwood D.C."/>
            <person name="Martin F."/>
            <person name="Cullen D."/>
            <person name="Grigoriev I.V."/>
            <person name="Hibbett D.S."/>
        </authorList>
    </citation>
    <scope>NUCLEOTIDE SEQUENCE</scope>
    <source>
        <strain evidence="19">FP-58527</strain>
    </source>
</reference>
<evidence type="ECO:0000256" key="14">
    <source>
        <dbReference type="ARBA" id="ARBA00023180"/>
    </source>
</evidence>
<dbReference type="PANTHER" id="PTHR14218:SF15">
    <property type="entry name" value="TRIPEPTIDYL-PEPTIDASE 1"/>
    <property type="match status" value="1"/>
</dbReference>
<dbReference type="Pfam" id="PF09286">
    <property type="entry name" value="Pro-kuma_activ"/>
    <property type="match status" value="1"/>
</dbReference>
<evidence type="ECO:0000256" key="5">
    <source>
        <dbReference type="ARBA" id="ARBA00022525"/>
    </source>
</evidence>
<dbReference type="SUPFAM" id="SSF54897">
    <property type="entry name" value="Protease propeptides/inhibitors"/>
    <property type="match status" value="1"/>
</dbReference>
<dbReference type="GO" id="GO:0006508">
    <property type="term" value="P:proteolysis"/>
    <property type="evidence" value="ECO:0007669"/>
    <property type="project" value="UniProtKB-KW"/>
</dbReference>
<evidence type="ECO:0000256" key="11">
    <source>
        <dbReference type="ARBA" id="ARBA00022837"/>
    </source>
</evidence>
<evidence type="ECO:0000256" key="9">
    <source>
        <dbReference type="ARBA" id="ARBA00022801"/>
    </source>
</evidence>
<dbReference type="AlphaFoldDB" id="S8FWP5"/>
<dbReference type="FunFam" id="3.40.50.200:FF:000015">
    <property type="entry name" value="Tripeptidyl peptidase A"/>
    <property type="match status" value="1"/>
</dbReference>
<feature type="domain" description="Peptidase S53" evidence="17">
    <location>
        <begin position="213"/>
        <end position="570"/>
    </location>
</feature>
<dbReference type="GO" id="GO:0046872">
    <property type="term" value="F:metal ion binding"/>
    <property type="evidence" value="ECO:0007669"/>
    <property type="project" value="UniProtKB-UniRule"/>
</dbReference>
<dbReference type="CDD" id="cd04056">
    <property type="entry name" value="Peptidases_S53"/>
    <property type="match status" value="1"/>
</dbReference>